<dbReference type="SUPFAM" id="SSF48056">
    <property type="entry name" value="Di-copper centre-containing domain"/>
    <property type="match status" value="1"/>
</dbReference>
<dbReference type="InterPro" id="IPR008922">
    <property type="entry name" value="Di-copper_centre_dom_sf"/>
</dbReference>
<keyword evidence="3" id="KW-0883">Thioether bond</keyword>
<name>A0AAN9SWL1_PSOTE</name>
<sequence length="251" mass="28379">MGTLYSAARDPIFYSHHGNIDRLWSIWKTLGGKRKDLTDPDWLDSGFLFYDENKNLVRVKTKDCLDSRKLGYVYQDVDIPWLESKPTSLRSRAQRVALAPHFGVVGAAHAAETSRNNNAKFPLVLDSVVSTIVKRPNKSRSKREKEEKEEVLVVEGIEFEANVPVKFDVYVNDEDDKLIKPDNTEFAGSFLSVPRSQHHHKKINTCLRLGITDLLEDLGAEHDDSVVVTLVPKYGKGSVNIRGIKIEYVAD</sequence>
<feature type="domain" description="Tyrosinase copper-binding" evidence="6">
    <location>
        <begin position="10"/>
        <end position="21"/>
    </location>
</feature>
<dbReference type="Pfam" id="PF12143">
    <property type="entry name" value="PPO1_KFDV"/>
    <property type="match status" value="1"/>
</dbReference>
<evidence type="ECO:0000313" key="7">
    <source>
        <dbReference type="EMBL" id="KAK7401434.1"/>
    </source>
</evidence>
<comment type="cofactor">
    <cofactor evidence="1">
        <name>Cu(2+)</name>
        <dbReference type="ChEBI" id="CHEBI:29036"/>
    </cofactor>
</comment>
<evidence type="ECO:0000256" key="5">
    <source>
        <dbReference type="ARBA" id="ARBA00023157"/>
    </source>
</evidence>
<dbReference type="Pfam" id="PF12142">
    <property type="entry name" value="PPO1_DWL"/>
    <property type="match status" value="1"/>
</dbReference>
<evidence type="ECO:0000259" key="6">
    <source>
        <dbReference type="PROSITE" id="PS00498"/>
    </source>
</evidence>
<protein>
    <recommendedName>
        <fullName evidence="6">Tyrosinase copper-binding domain-containing protein</fullName>
    </recommendedName>
</protein>
<organism evidence="7 8">
    <name type="scientific">Psophocarpus tetragonolobus</name>
    <name type="common">Winged bean</name>
    <name type="synonym">Dolichos tetragonolobus</name>
    <dbReference type="NCBI Taxonomy" id="3891"/>
    <lineage>
        <taxon>Eukaryota</taxon>
        <taxon>Viridiplantae</taxon>
        <taxon>Streptophyta</taxon>
        <taxon>Embryophyta</taxon>
        <taxon>Tracheophyta</taxon>
        <taxon>Spermatophyta</taxon>
        <taxon>Magnoliopsida</taxon>
        <taxon>eudicotyledons</taxon>
        <taxon>Gunneridae</taxon>
        <taxon>Pentapetalae</taxon>
        <taxon>rosids</taxon>
        <taxon>fabids</taxon>
        <taxon>Fabales</taxon>
        <taxon>Fabaceae</taxon>
        <taxon>Papilionoideae</taxon>
        <taxon>50 kb inversion clade</taxon>
        <taxon>NPAAA clade</taxon>
        <taxon>indigoferoid/millettioid clade</taxon>
        <taxon>Phaseoleae</taxon>
        <taxon>Psophocarpus</taxon>
    </lineage>
</organism>
<dbReference type="PANTHER" id="PTHR36608:SF1">
    <property type="entry name" value="POLYPHENOL OXIDASE C, CHLOROPLASTIC-LIKE"/>
    <property type="match status" value="1"/>
</dbReference>
<dbReference type="PROSITE" id="PS00498">
    <property type="entry name" value="TYROSINASE_2"/>
    <property type="match status" value="1"/>
</dbReference>
<dbReference type="AlphaFoldDB" id="A0AAN9SWL1"/>
<dbReference type="InterPro" id="IPR022739">
    <property type="entry name" value="Polyphenol_oxidase_cen"/>
</dbReference>
<evidence type="ECO:0000256" key="3">
    <source>
        <dbReference type="ARBA" id="ARBA00022784"/>
    </source>
</evidence>
<accession>A0AAN9SWL1</accession>
<evidence type="ECO:0000256" key="4">
    <source>
        <dbReference type="ARBA" id="ARBA00023002"/>
    </source>
</evidence>
<dbReference type="Pfam" id="PF00264">
    <property type="entry name" value="Tyrosinase"/>
    <property type="match status" value="1"/>
</dbReference>
<evidence type="ECO:0000256" key="2">
    <source>
        <dbReference type="ARBA" id="ARBA00009928"/>
    </source>
</evidence>
<dbReference type="PANTHER" id="PTHR36608">
    <property type="entry name" value="POLYPHENOL OXIDASE C, CHLOROPLASTIC-LIKE"/>
    <property type="match status" value="1"/>
</dbReference>
<reference evidence="7 8" key="1">
    <citation type="submission" date="2024-01" db="EMBL/GenBank/DDBJ databases">
        <title>The genomes of 5 underutilized Papilionoideae crops provide insights into root nodulation and disease resistanc.</title>
        <authorList>
            <person name="Jiang F."/>
        </authorList>
    </citation>
    <scope>NUCLEOTIDE SEQUENCE [LARGE SCALE GENOMIC DNA]</scope>
    <source>
        <strain evidence="7">DUOXIRENSHENG_FW03</strain>
        <tissue evidence="7">Leaves</tissue>
    </source>
</reference>
<gene>
    <name evidence="7" type="ORF">VNO78_12917</name>
</gene>
<evidence type="ECO:0000256" key="1">
    <source>
        <dbReference type="ARBA" id="ARBA00001973"/>
    </source>
</evidence>
<dbReference type="EMBL" id="JAYMYS010000003">
    <property type="protein sequence ID" value="KAK7401434.1"/>
    <property type="molecule type" value="Genomic_DNA"/>
</dbReference>
<comment type="similarity">
    <text evidence="2">Belongs to the tyrosinase family.</text>
</comment>
<dbReference type="InterPro" id="IPR002227">
    <property type="entry name" value="Tyrosinase_Cu-bd"/>
</dbReference>
<dbReference type="InterPro" id="IPR022740">
    <property type="entry name" value="Polyphenol_oxidase_C"/>
</dbReference>
<evidence type="ECO:0000313" key="8">
    <source>
        <dbReference type="Proteomes" id="UP001386955"/>
    </source>
</evidence>
<keyword evidence="4" id="KW-0560">Oxidoreductase</keyword>
<proteinExistence type="inferred from homology"/>
<dbReference type="Proteomes" id="UP001386955">
    <property type="component" value="Unassembled WGS sequence"/>
</dbReference>
<comment type="caution">
    <text evidence="7">The sequence shown here is derived from an EMBL/GenBank/DDBJ whole genome shotgun (WGS) entry which is preliminary data.</text>
</comment>
<keyword evidence="8" id="KW-1185">Reference proteome</keyword>
<keyword evidence="5" id="KW-1015">Disulfide bond</keyword>
<dbReference type="Gene3D" id="1.10.1280.10">
    <property type="entry name" value="Di-copper center containing domain from catechol oxidase"/>
    <property type="match status" value="1"/>
</dbReference>
<dbReference type="GO" id="GO:0004097">
    <property type="term" value="F:catechol oxidase activity"/>
    <property type="evidence" value="ECO:0007669"/>
    <property type="project" value="InterPro"/>
</dbReference>